<proteinExistence type="predicted"/>
<organism evidence="2 3">
    <name type="scientific">Ferriphaselus amnicola</name>
    <dbReference type="NCBI Taxonomy" id="1188319"/>
    <lineage>
        <taxon>Bacteria</taxon>
        <taxon>Pseudomonadati</taxon>
        <taxon>Pseudomonadota</taxon>
        <taxon>Betaproteobacteria</taxon>
        <taxon>Nitrosomonadales</taxon>
        <taxon>Gallionellaceae</taxon>
        <taxon>Ferriphaselus</taxon>
    </lineage>
</organism>
<dbReference type="KEGG" id="fam:OYT1_ch2509"/>
<dbReference type="RefSeq" id="WP_084611974.1">
    <property type="nucleotide sequence ID" value="NZ_AP018738.1"/>
</dbReference>
<dbReference type="EMBL" id="AP018738">
    <property type="protein sequence ID" value="BBE52022.1"/>
    <property type="molecule type" value="Genomic_DNA"/>
</dbReference>
<dbReference type="OrthoDB" id="8687154at2"/>
<dbReference type="Proteomes" id="UP000033070">
    <property type="component" value="Chromosome"/>
</dbReference>
<feature type="domain" description="TfoX N-terminal" evidence="1">
    <location>
        <begin position="12"/>
        <end position="100"/>
    </location>
</feature>
<evidence type="ECO:0000313" key="3">
    <source>
        <dbReference type="Proteomes" id="UP000033070"/>
    </source>
</evidence>
<dbReference type="AlphaFoldDB" id="A0A2Z6GF71"/>
<dbReference type="InterPro" id="IPR007076">
    <property type="entry name" value="TfoX_N"/>
</dbReference>
<reference evidence="2 3" key="1">
    <citation type="submission" date="2018-06" db="EMBL/GenBank/DDBJ databases">
        <title>OYT1 Genome Sequencing.</title>
        <authorList>
            <person name="Kato S."/>
            <person name="Itoh T."/>
            <person name="Ohkuma M."/>
        </authorList>
    </citation>
    <scope>NUCLEOTIDE SEQUENCE [LARGE SCALE GENOMIC DNA]</scope>
    <source>
        <strain evidence="2 3">OYT1</strain>
    </source>
</reference>
<dbReference type="Gene3D" id="3.30.1460.30">
    <property type="entry name" value="YgaC/TfoX-N like chaperone"/>
    <property type="match status" value="1"/>
</dbReference>
<accession>A0A2Z6GF71</accession>
<sequence length="101" mass="11426">MPVDSFLPFVLERLATLPELRSKRMFGGYGLYSGKVFFGIVFDGRLYFKTHPATLAGYLDRHAEVFAPSEKQVLQNYREVPVEILEDADSLVIWAKAAVQS</sequence>
<keyword evidence="3" id="KW-1185">Reference proteome</keyword>
<name>A0A2Z6GF71_9PROT</name>
<dbReference type="STRING" id="1188319.OYT1_01358"/>
<dbReference type="Pfam" id="PF04993">
    <property type="entry name" value="TfoX_N"/>
    <property type="match status" value="1"/>
</dbReference>
<evidence type="ECO:0000313" key="2">
    <source>
        <dbReference type="EMBL" id="BBE52022.1"/>
    </source>
</evidence>
<dbReference type="SUPFAM" id="SSF159894">
    <property type="entry name" value="YgaC/TfoX-N like"/>
    <property type="match status" value="1"/>
</dbReference>
<gene>
    <name evidence="2" type="ORF">OYT1_ch2509</name>
</gene>
<protein>
    <recommendedName>
        <fullName evidence="1">TfoX N-terminal domain-containing protein</fullName>
    </recommendedName>
</protein>
<evidence type="ECO:0000259" key="1">
    <source>
        <dbReference type="Pfam" id="PF04993"/>
    </source>
</evidence>